<comment type="caution">
    <text evidence="3">The sequence shown here is derived from an EMBL/GenBank/DDBJ whole genome shotgun (WGS) entry which is preliminary data.</text>
</comment>
<feature type="domain" description="RNase MRP protein 1 RNA binding" evidence="2">
    <location>
        <begin position="34"/>
        <end position="150"/>
    </location>
</feature>
<sequence length="302" mass="32753">MASSNNSKPTPKKLPDLSTLHTSLTRLATAAHLLDGFVHRNKNQHRGTRWWAPFDMLRRSVRKLVPDLEGAVQRAEFLSSSSSSAATAKRRKTNDKGSAAAKQPELDKVGVRAQWLHDVVAVKAFEAFTQLLADRQFAQLGLMLIGVLAQVEAAMSPFVRPAAGPEGGGSDAAGPDPAQQVQPGPVSGHFRESLGGAGQEDDLGVSISRDELGDDEGRDEDVAPRPRHSSPPAEHPPPNEGRPEKGEVRGKKRSMTDDPGSPRLAKPEKTTRRESSRDKKKVKKKKKKKGGDEFDDLFSSLV</sequence>
<protein>
    <submittedName>
        <fullName evidence="3">Putative ribonuclease mrp protein subunit rmp1</fullName>
    </submittedName>
</protein>
<feature type="region of interest" description="Disordered" evidence="1">
    <location>
        <begin position="82"/>
        <end position="104"/>
    </location>
</feature>
<dbReference type="GO" id="GO:0000294">
    <property type="term" value="P:nuclear-transcribed mRNA catabolic process, RNase MRP-dependent"/>
    <property type="evidence" value="ECO:0007669"/>
    <property type="project" value="TreeGrafter"/>
</dbReference>
<evidence type="ECO:0000313" key="3">
    <source>
        <dbReference type="EMBL" id="KKY33862.1"/>
    </source>
</evidence>
<dbReference type="CDD" id="cd22573">
    <property type="entry name" value="RMP1_RBD"/>
    <property type="match status" value="1"/>
</dbReference>
<keyword evidence="4" id="KW-1185">Reference proteome</keyword>
<reference evidence="3 4" key="1">
    <citation type="submission" date="2015-05" db="EMBL/GenBank/DDBJ databases">
        <title>Distinctive expansion of gene families associated with plant cell wall degradation and secondary metabolism in the genomes of grapevine trunk pathogens.</title>
        <authorList>
            <person name="Lawrence D.P."/>
            <person name="Travadon R."/>
            <person name="Rolshausen P.E."/>
            <person name="Baumgartner K."/>
        </authorList>
    </citation>
    <scope>NUCLEOTIDE SEQUENCE [LARGE SCALE GENOMIC DNA]</scope>
    <source>
        <strain evidence="3">DA912</strain>
    </source>
</reference>
<dbReference type="InterPro" id="IPR047205">
    <property type="entry name" value="RMP1"/>
</dbReference>
<dbReference type="Pfam" id="PF20945">
    <property type="entry name" value="RMP1"/>
    <property type="match status" value="1"/>
</dbReference>
<accession>A0A0G2FHD1</accession>
<dbReference type="GO" id="GO:0042134">
    <property type="term" value="F:rRNA primary transcript binding"/>
    <property type="evidence" value="ECO:0007669"/>
    <property type="project" value="InterPro"/>
</dbReference>
<proteinExistence type="predicted"/>
<name>A0A0G2FHD1_9PEZI</name>
<dbReference type="InterPro" id="IPR047204">
    <property type="entry name" value="RMP1_RBD"/>
</dbReference>
<dbReference type="GO" id="GO:0000466">
    <property type="term" value="P:maturation of 5.8S rRNA from tricistronic rRNA transcript (SSU-rRNA, 5.8S rRNA, LSU-rRNA)"/>
    <property type="evidence" value="ECO:0007669"/>
    <property type="project" value="TreeGrafter"/>
</dbReference>
<organism evidence="3 4">
    <name type="scientific">Diaporthe ampelina</name>
    <dbReference type="NCBI Taxonomy" id="1214573"/>
    <lineage>
        <taxon>Eukaryota</taxon>
        <taxon>Fungi</taxon>
        <taxon>Dikarya</taxon>
        <taxon>Ascomycota</taxon>
        <taxon>Pezizomycotina</taxon>
        <taxon>Sordariomycetes</taxon>
        <taxon>Sordariomycetidae</taxon>
        <taxon>Diaporthales</taxon>
        <taxon>Diaporthaceae</taxon>
        <taxon>Diaporthe</taxon>
    </lineage>
</organism>
<feature type="compositionally biased region" description="Basic and acidic residues" evidence="1">
    <location>
        <begin position="265"/>
        <end position="277"/>
    </location>
</feature>
<dbReference type="PANTHER" id="PTHR37792:SF1">
    <property type="entry name" value="RIBONUCLEASE MRP PROTEIN SUBUNIT RMP1"/>
    <property type="match status" value="1"/>
</dbReference>
<dbReference type="AlphaFoldDB" id="A0A0G2FHD1"/>
<dbReference type="OrthoDB" id="5414547at2759"/>
<dbReference type="EMBL" id="LCUC01000226">
    <property type="protein sequence ID" value="KKY33862.1"/>
    <property type="molecule type" value="Genomic_DNA"/>
</dbReference>
<feature type="compositionally biased region" description="Basic residues" evidence="1">
    <location>
        <begin position="278"/>
        <end position="289"/>
    </location>
</feature>
<evidence type="ECO:0000259" key="2">
    <source>
        <dbReference type="Pfam" id="PF20945"/>
    </source>
</evidence>
<feature type="region of interest" description="Disordered" evidence="1">
    <location>
        <begin position="162"/>
        <end position="302"/>
    </location>
</feature>
<reference evidence="3 4" key="2">
    <citation type="submission" date="2015-05" db="EMBL/GenBank/DDBJ databases">
        <authorList>
            <person name="Morales-Cruz A."/>
            <person name="Amrine K.C."/>
            <person name="Cantu D."/>
        </authorList>
    </citation>
    <scope>NUCLEOTIDE SEQUENCE [LARGE SCALE GENOMIC DNA]</scope>
    <source>
        <strain evidence="3">DA912</strain>
    </source>
</reference>
<dbReference type="PANTHER" id="PTHR37792">
    <property type="entry name" value="RIBONUCLEASE MRP PROTEIN SUBUNIT RMP1"/>
    <property type="match status" value="1"/>
</dbReference>
<evidence type="ECO:0000256" key="1">
    <source>
        <dbReference type="SAM" id="MobiDB-lite"/>
    </source>
</evidence>
<dbReference type="GO" id="GO:0000172">
    <property type="term" value="C:ribonuclease MRP complex"/>
    <property type="evidence" value="ECO:0007669"/>
    <property type="project" value="InterPro"/>
</dbReference>
<dbReference type="STRING" id="1214573.A0A0G2FHD1"/>
<dbReference type="Proteomes" id="UP000034680">
    <property type="component" value="Unassembled WGS sequence"/>
</dbReference>
<gene>
    <name evidence="3" type="ORF">UCDDA912_g06241</name>
</gene>
<evidence type="ECO:0000313" key="4">
    <source>
        <dbReference type="Proteomes" id="UP000034680"/>
    </source>
</evidence>